<evidence type="ECO:0000259" key="7">
    <source>
        <dbReference type="Pfam" id="PF03711"/>
    </source>
</evidence>
<protein>
    <submittedName>
        <fullName evidence="8">Aminotransferase class I/II-fold pyridoxal phosphate-dependent enzyme</fullName>
    </submittedName>
</protein>
<feature type="domain" description="Orn/Lys/Arg decarboxylase C-terminal" evidence="7">
    <location>
        <begin position="417"/>
        <end position="455"/>
    </location>
</feature>
<keyword evidence="8" id="KW-0032">Aminotransferase</keyword>
<dbReference type="Pfam" id="PF03711">
    <property type="entry name" value="OKR_DC_1_C"/>
    <property type="match status" value="1"/>
</dbReference>
<evidence type="ECO:0000256" key="3">
    <source>
        <dbReference type="ARBA" id="ARBA00022793"/>
    </source>
</evidence>
<name>A0A7X3MD82_9FIRM</name>
<evidence type="ECO:0000259" key="6">
    <source>
        <dbReference type="Pfam" id="PF01276"/>
    </source>
</evidence>
<keyword evidence="4" id="KW-0663">Pyridoxal phosphate</keyword>
<feature type="domain" description="Orn/Lys/Arg decarboxylases family 1 pyridoxal-P attachment site" evidence="6">
    <location>
        <begin position="4"/>
        <end position="296"/>
    </location>
</feature>
<comment type="caution">
    <text evidence="8">The sequence shown here is derived from an EMBL/GenBank/DDBJ whole genome shotgun (WGS) entry which is preliminary data.</text>
</comment>
<gene>
    <name evidence="8" type="ORF">GN277_02165</name>
</gene>
<proteinExistence type="inferred from homology"/>
<dbReference type="PANTHER" id="PTHR43277">
    <property type="entry name" value="ARGININE DECARBOXYLASE"/>
    <property type="match status" value="1"/>
</dbReference>
<dbReference type="GO" id="GO:0008483">
    <property type="term" value="F:transaminase activity"/>
    <property type="evidence" value="ECO:0007669"/>
    <property type="project" value="UniProtKB-KW"/>
</dbReference>
<keyword evidence="8" id="KW-0808">Transferase</keyword>
<accession>A0A7X3MD82</accession>
<evidence type="ECO:0000313" key="8">
    <source>
        <dbReference type="EMBL" id="MXP74268.1"/>
    </source>
</evidence>
<dbReference type="InterPro" id="IPR008286">
    <property type="entry name" value="Prn/Lys/Arg_de-COase_C"/>
</dbReference>
<evidence type="ECO:0000256" key="5">
    <source>
        <dbReference type="ARBA" id="ARBA00023239"/>
    </source>
</evidence>
<dbReference type="PANTHER" id="PTHR43277:SF3">
    <property type="entry name" value="DECARBOXYLASE, PUTATIVE-RELATED"/>
    <property type="match status" value="1"/>
</dbReference>
<dbReference type="InterPro" id="IPR052357">
    <property type="entry name" value="Orn_Lys_Arg_decarboxylase-I"/>
</dbReference>
<evidence type="ECO:0000313" key="9">
    <source>
        <dbReference type="Proteomes" id="UP000460412"/>
    </source>
</evidence>
<dbReference type="AlphaFoldDB" id="A0A7X3MD82"/>
<evidence type="ECO:0000256" key="4">
    <source>
        <dbReference type="ARBA" id="ARBA00022898"/>
    </source>
</evidence>
<keyword evidence="5" id="KW-0456">Lyase</keyword>
<dbReference type="InterPro" id="IPR015424">
    <property type="entry name" value="PyrdxlP-dep_Trfase"/>
</dbReference>
<evidence type="ECO:0000256" key="2">
    <source>
        <dbReference type="ARBA" id="ARBA00010671"/>
    </source>
</evidence>
<dbReference type="Pfam" id="PF01276">
    <property type="entry name" value="OKR_DC_1"/>
    <property type="match status" value="1"/>
</dbReference>
<dbReference type="GO" id="GO:0016831">
    <property type="term" value="F:carboxy-lyase activity"/>
    <property type="evidence" value="ECO:0007669"/>
    <property type="project" value="UniProtKB-KW"/>
</dbReference>
<keyword evidence="9" id="KW-1185">Reference proteome</keyword>
<reference evidence="8 9" key="1">
    <citation type="submission" date="2019-12" db="EMBL/GenBank/DDBJ databases">
        <title>Sporaefaciens musculi gen. nov., sp. nov., a novel bacterium isolated from the caecum of an obese mouse.</title>
        <authorList>
            <person name="Rasmussen T.S."/>
            <person name="Streidl T."/>
            <person name="Hitch T.C.A."/>
            <person name="Wortmann E."/>
            <person name="Deptula P."/>
            <person name="Hansen M."/>
            <person name="Nielsen D.S."/>
            <person name="Clavel T."/>
            <person name="Vogensen F.K."/>
        </authorList>
    </citation>
    <scope>NUCLEOTIDE SEQUENCE [LARGE SCALE GENOMIC DNA]</scope>
    <source>
        <strain evidence="8 9">WCA-9-b2</strain>
    </source>
</reference>
<dbReference type="InterPro" id="IPR015421">
    <property type="entry name" value="PyrdxlP-dep_Trfase_major"/>
</dbReference>
<evidence type="ECO:0000256" key="1">
    <source>
        <dbReference type="ARBA" id="ARBA00001933"/>
    </source>
</evidence>
<organism evidence="8 9">
    <name type="scientific">Sporofaciens musculi</name>
    <dbReference type="NCBI Taxonomy" id="2681861"/>
    <lineage>
        <taxon>Bacteria</taxon>
        <taxon>Bacillati</taxon>
        <taxon>Bacillota</taxon>
        <taxon>Clostridia</taxon>
        <taxon>Lachnospirales</taxon>
        <taxon>Lachnospiraceae</taxon>
        <taxon>Sporofaciens</taxon>
    </lineage>
</organism>
<dbReference type="InterPro" id="IPR000310">
    <property type="entry name" value="Orn/Lys/Arg_deCO2ase_major_dom"/>
</dbReference>
<keyword evidence="3" id="KW-0210">Decarboxylase</keyword>
<dbReference type="SUPFAM" id="SSF53383">
    <property type="entry name" value="PLP-dependent transferases"/>
    <property type="match status" value="1"/>
</dbReference>
<comment type="cofactor">
    <cofactor evidence="1">
        <name>pyridoxal 5'-phosphate</name>
        <dbReference type="ChEBI" id="CHEBI:597326"/>
    </cofactor>
</comment>
<dbReference type="SUPFAM" id="SSF55904">
    <property type="entry name" value="Ornithine decarboxylase C-terminal domain"/>
    <property type="match status" value="1"/>
</dbReference>
<comment type="similarity">
    <text evidence="2">Belongs to the Orn/Lys/Arg decarboxylase class-I family.</text>
</comment>
<dbReference type="EMBL" id="WUQX01000001">
    <property type="protein sequence ID" value="MXP74268.1"/>
    <property type="molecule type" value="Genomic_DNA"/>
</dbReference>
<dbReference type="Gene3D" id="3.90.105.10">
    <property type="entry name" value="Molybdopterin biosynthesis moea protein, domain 2"/>
    <property type="match status" value="1"/>
</dbReference>
<dbReference type="InterPro" id="IPR036633">
    <property type="entry name" value="Prn/Lys/Arg_de-COase_C_sf"/>
</dbReference>
<dbReference type="RefSeq" id="WP_159749423.1">
    <property type="nucleotide sequence ID" value="NZ_WUQX01000001.1"/>
</dbReference>
<sequence>MGCLYNRLREYSRSDYYGFHMPGHKRQLNMLGSEPVYSIDITEIEGFDDLHHAEGLLKSAQERAAKVYHGEETHFLINGSSVGILSAVAGVTKRGDTVLVARNCHKSVYHAIEMNGLNPVYLAPGFHASMQMNTEVFAEDVKAALRANPKIRAVVIVSPTYEGVISDVEAIVGAAHEKGIPVIVDEAHGAHFGFHSYFPENSNKKGADIVIHSLHKTLPSLTQTALLHINGKLVRREKVRRFIHMLQSSSPSYILMASMDSCIEMLENRRQELFEPYVRSLQALREELQALKGLKLVWTDRCDPSKLVISGEDVGLTGKMLYRILLEKYHLQMEMAAGKYVLAMTTVGDTQEGFRRLSCALSEIDEENRRRGRESLQKTGNIPCLPAPDVVYNSSEIEEMLEHFHETGVNRVEARLWRDSVGYVSVEYAYLYPPGIPLIVPGERVSQEAADMLQWYYEMGFSIEGLKRDSYIEVLAHG</sequence>
<dbReference type="Gene3D" id="3.40.640.10">
    <property type="entry name" value="Type I PLP-dependent aspartate aminotransferase-like (Major domain)"/>
    <property type="match status" value="1"/>
</dbReference>
<dbReference type="Proteomes" id="UP000460412">
    <property type="component" value="Unassembled WGS sequence"/>
</dbReference>